<evidence type="ECO:0000313" key="2">
    <source>
        <dbReference type="Proteomes" id="UP001304895"/>
    </source>
</evidence>
<sequence length="128" mass="13647">MILPASVVVAKAADILPPPQTQPSEARRDMSRVQVISRNALVNHSDSMCATETIVYAVSGHGALLSHPSDEDGEPARHELGPGDFALIPAWTEHRAVNEARAADFHLVLVRSGGEPVEVKTGRGGEDH</sequence>
<keyword evidence="2" id="KW-1185">Reference proteome</keyword>
<proteinExistence type="predicted"/>
<reference evidence="1" key="2">
    <citation type="submission" date="2023-05" db="EMBL/GenBank/DDBJ databases">
        <authorList>
            <consortium name="Lawrence Berkeley National Laboratory"/>
            <person name="Steindorff A."/>
            <person name="Hensen N."/>
            <person name="Bonometti L."/>
            <person name="Westerberg I."/>
            <person name="Brannstrom I.O."/>
            <person name="Guillou S."/>
            <person name="Cros-Aarteil S."/>
            <person name="Calhoun S."/>
            <person name="Haridas S."/>
            <person name="Kuo A."/>
            <person name="Mondo S."/>
            <person name="Pangilinan J."/>
            <person name="Riley R."/>
            <person name="Labutti K."/>
            <person name="Andreopoulos B."/>
            <person name="Lipzen A."/>
            <person name="Chen C."/>
            <person name="Yanf M."/>
            <person name="Daum C."/>
            <person name="Ng V."/>
            <person name="Clum A."/>
            <person name="Ohm R."/>
            <person name="Martin F."/>
            <person name="Silar P."/>
            <person name="Natvig D."/>
            <person name="Lalanne C."/>
            <person name="Gautier V."/>
            <person name="Ament-Velasquez S.L."/>
            <person name="Kruys A."/>
            <person name="Hutchinson M.I."/>
            <person name="Powell A.J."/>
            <person name="Barry K."/>
            <person name="Miller A.N."/>
            <person name="Grigoriev I.V."/>
            <person name="Debuchy R."/>
            <person name="Gladieux P."/>
            <person name="Thoren M.H."/>
            <person name="Johannesson H."/>
        </authorList>
    </citation>
    <scope>NUCLEOTIDE SEQUENCE</scope>
    <source>
        <strain evidence="1">CBS 123565</strain>
    </source>
</reference>
<organism evidence="1 2">
    <name type="scientific">Trichocladium antarcticum</name>
    <dbReference type="NCBI Taxonomy" id="1450529"/>
    <lineage>
        <taxon>Eukaryota</taxon>
        <taxon>Fungi</taxon>
        <taxon>Dikarya</taxon>
        <taxon>Ascomycota</taxon>
        <taxon>Pezizomycotina</taxon>
        <taxon>Sordariomycetes</taxon>
        <taxon>Sordariomycetidae</taxon>
        <taxon>Sordariales</taxon>
        <taxon>Chaetomiaceae</taxon>
        <taxon>Trichocladium</taxon>
    </lineage>
</organism>
<name>A0AAN6ZCG6_9PEZI</name>
<dbReference type="SUPFAM" id="SSF51182">
    <property type="entry name" value="RmlC-like cupins"/>
    <property type="match status" value="1"/>
</dbReference>
<gene>
    <name evidence="1" type="ORF">BT67DRAFT_443634</name>
</gene>
<dbReference type="Gene3D" id="2.60.120.10">
    <property type="entry name" value="Jelly Rolls"/>
    <property type="match status" value="1"/>
</dbReference>
<reference evidence="1" key="1">
    <citation type="journal article" date="2023" name="Mol. Phylogenet. Evol.">
        <title>Genome-scale phylogeny and comparative genomics of the fungal order Sordariales.</title>
        <authorList>
            <person name="Hensen N."/>
            <person name="Bonometti L."/>
            <person name="Westerberg I."/>
            <person name="Brannstrom I.O."/>
            <person name="Guillou S."/>
            <person name="Cros-Aarteil S."/>
            <person name="Calhoun S."/>
            <person name="Haridas S."/>
            <person name="Kuo A."/>
            <person name="Mondo S."/>
            <person name="Pangilinan J."/>
            <person name="Riley R."/>
            <person name="LaButti K."/>
            <person name="Andreopoulos B."/>
            <person name="Lipzen A."/>
            <person name="Chen C."/>
            <person name="Yan M."/>
            <person name="Daum C."/>
            <person name="Ng V."/>
            <person name="Clum A."/>
            <person name="Steindorff A."/>
            <person name="Ohm R.A."/>
            <person name="Martin F."/>
            <person name="Silar P."/>
            <person name="Natvig D.O."/>
            <person name="Lalanne C."/>
            <person name="Gautier V."/>
            <person name="Ament-Velasquez S.L."/>
            <person name="Kruys A."/>
            <person name="Hutchinson M.I."/>
            <person name="Powell A.J."/>
            <person name="Barry K."/>
            <person name="Miller A.N."/>
            <person name="Grigoriev I.V."/>
            <person name="Debuchy R."/>
            <person name="Gladieux P."/>
            <person name="Hiltunen Thoren M."/>
            <person name="Johannesson H."/>
        </authorList>
    </citation>
    <scope>NUCLEOTIDE SEQUENCE</scope>
    <source>
        <strain evidence="1">CBS 123565</strain>
    </source>
</reference>
<evidence type="ECO:0000313" key="1">
    <source>
        <dbReference type="EMBL" id="KAK4132728.1"/>
    </source>
</evidence>
<dbReference type="InterPro" id="IPR011051">
    <property type="entry name" value="RmlC_Cupin_sf"/>
</dbReference>
<comment type="caution">
    <text evidence="1">The sequence shown here is derived from an EMBL/GenBank/DDBJ whole genome shotgun (WGS) entry which is preliminary data.</text>
</comment>
<dbReference type="EMBL" id="MU853416">
    <property type="protein sequence ID" value="KAK4132728.1"/>
    <property type="molecule type" value="Genomic_DNA"/>
</dbReference>
<dbReference type="InterPro" id="IPR014710">
    <property type="entry name" value="RmlC-like_jellyroll"/>
</dbReference>
<dbReference type="Proteomes" id="UP001304895">
    <property type="component" value="Unassembled WGS sequence"/>
</dbReference>
<accession>A0AAN6ZCG6</accession>
<dbReference type="AlphaFoldDB" id="A0AAN6ZCG6"/>
<protein>
    <recommendedName>
        <fullName evidence="3">Cupin 2 conserved barrel domain-containing protein</fullName>
    </recommendedName>
</protein>
<evidence type="ECO:0008006" key="3">
    <source>
        <dbReference type="Google" id="ProtNLM"/>
    </source>
</evidence>